<organism evidence="3 4">
    <name type="scientific">Sessilibacter corallicola</name>
    <dbReference type="NCBI Taxonomy" id="2904075"/>
    <lineage>
        <taxon>Bacteria</taxon>
        <taxon>Pseudomonadati</taxon>
        <taxon>Pseudomonadota</taxon>
        <taxon>Gammaproteobacteria</taxon>
        <taxon>Cellvibrionales</taxon>
        <taxon>Cellvibrionaceae</taxon>
        <taxon>Sessilibacter</taxon>
    </lineage>
</organism>
<sequence length="441" mass="48916">MLDESQIIAYKAVISAVKSNQFDKHIVIQGAAGTGKSLLLKSVALNLITEGYLVTATAYTNRATNKLRDALDEPCQVTTTGKLFGFTIDEYGHINIRGSRPKFKKGQIVLIDECGMLEANVAQFIVEIANACGCLLVMAGDPYQIPCIKNNKYIESTIFSDKSINQIFLEKCYRQIAEDKEGLFGLVDAIRKSIDGKVFPDLEQYKNVKKLPSKSFIDSASEMFKNKDSVKIISLVGSTKADNHIDGLNRHVKEKVLPSSSQSAFQIGESLITIADMKADDGSYISKDTDFFVDSVSKVKSSSVGLKVNEYVCQSLVDNRKVTFTAALNVQEVVTMQRELNKKLEQARNKNNTLEINEIRKRINDCTRFAAPVISAYAVSVFSAQGSEYDHVFLDLNKINRKLDKMILLRMLYVAVSRARKSLTFSGGADLLEYLGRATSD</sequence>
<keyword evidence="1" id="KW-0175">Coiled coil</keyword>
<keyword evidence="4" id="KW-1185">Reference proteome</keyword>
<accession>A0ABQ0A6M5</accession>
<dbReference type="Gene3D" id="3.40.50.300">
    <property type="entry name" value="P-loop containing nucleotide triphosphate hydrolases"/>
    <property type="match status" value="2"/>
</dbReference>
<evidence type="ECO:0000313" key="3">
    <source>
        <dbReference type="EMBL" id="GAA6167302.1"/>
    </source>
</evidence>
<dbReference type="EMBL" id="BAABWN010000003">
    <property type="protein sequence ID" value="GAA6167302.1"/>
    <property type="molecule type" value="Genomic_DNA"/>
</dbReference>
<evidence type="ECO:0000256" key="1">
    <source>
        <dbReference type="SAM" id="Coils"/>
    </source>
</evidence>
<feature type="domain" description="UvrD-like helicase C-terminal" evidence="2">
    <location>
        <begin position="376"/>
        <end position="424"/>
    </location>
</feature>
<dbReference type="InterPro" id="IPR027417">
    <property type="entry name" value="P-loop_NTPase"/>
</dbReference>
<gene>
    <name evidence="3" type="ORF">NBRC116591_11120</name>
</gene>
<dbReference type="Proteomes" id="UP001465153">
    <property type="component" value="Unassembled WGS sequence"/>
</dbReference>
<evidence type="ECO:0000313" key="4">
    <source>
        <dbReference type="Proteomes" id="UP001465153"/>
    </source>
</evidence>
<feature type="coiled-coil region" evidence="1">
    <location>
        <begin position="330"/>
        <end position="357"/>
    </location>
</feature>
<comment type="caution">
    <text evidence="3">The sequence shown here is derived from an EMBL/GenBank/DDBJ whole genome shotgun (WGS) entry which is preliminary data.</text>
</comment>
<dbReference type="RefSeq" id="WP_353301984.1">
    <property type="nucleotide sequence ID" value="NZ_BAABWN010000003.1"/>
</dbReference>
<dbReference type="InterPro" id="IPR027785">
    <property type="entry name" value="UvrD-like_helicase_C"/>
</dbReference>
<reference evidence="3 4" key="1">
    <citation type="submission" date="2024-04" db="EMBL/GenBank/DDBJ databases">
        <title>Draft genome sequence of Sessilibacter corallicola NBRC 116591.</title>
        <authorList>
            <person name="Miyakawa T."/>
            <person name="Kusuya Y."/>
            <person name="Miura T."/>
        </authorList>
    </citation>
    <scope>NUCLEOTIDE SEQUENCE [LARGE SCALE GENOMIC DNA]</scope>
    <source>
        <strain evidence="3 4">KU-00831-HH</strain>
    </source>
</reference>
<dbReference type="PANTHER" id="PTHR43788">
    <property type="entry name" value="DNA2/NAM7 HELICASE FAMILY MEMBER"/>
    <property type="match status" value="1"/>
</dbReference>
<name>A0ABQ0A6M5_9GAMM</name>
<evidence type="ECO:0000259" key="2">
    <source>
        <dbReference type="Pfam" id="PF13538"/>
    </source>
</evidence>
<proteinExistence type="predicted"/>
<dbReference type="Pfam" id="PF13538">
    <property type="entry name" value="UvrD_C_2"/>
    <property type="match status" value="1"/>
</dbReference>
<dbReference type="InterPro" id="IPR050534">
    <property type="entry name" value="Coronavir_polyprotein_1ab"/>
</dbReference>
<protein>
    <recommendedName>
        <fullName evidence="2">UvrD-like helicase C-terminal domain-containing protein</fullName>
    </recommendedName>
</protein>
<dbReference type="SUPFAM" id="SSF52540">
    <property type="entry name" value="P-loop containing nucleoside triphosphate hydrolases"/>
    <property type="match status" value="1"/>
</dbReference>
<dbReference type="Pfam" id="PF13604">
    <property type="entry name" value="AAA_30"/>
    <property type="match status" value="1"/>
</dbReference>
<dbReference type="CDD" id="cd18809">
    <property type="entry name" value="SF1_C_RecD"/>
    <property type="match status" value="1"/>
</dbReference>